<comment type="subcellular location">
    <subcellularLocation>
        <location evidence="1">Membrane</location>
        <topology evidence="1">Single-pass type II membrane protein</topology>
    </subcellularLocation>
</comment>
<keyword evidence="5" id="KW-0325">Glycoprotein</keyword>
<dbReference type="STRING" id="1147741.A0A0R3RLQ7"/>
<evidence type="ECO:0000256" key="5">
    <source>
        <dbReference type="ARBA" id="ARBA00023180"/>
    </source>
</evidence>
<dbReference type="AlphaFoldDB" id="A0A0R3RLQ7"/>
<accession>A0A0R3RLQ7</accession>
<name>A0A0R3RLQ7_9BILA</name>
<dbReference type="Proteomes" id="UP000050640">
    <property type="component" value="Unplaced"/>
</dbReference>
<dbReference type="GO" id="GO:0016757">
    <property type="term" value="F:glycosyltransferase activity"/>
    <property type="evidence" value="ECO:0007669"/>
    <property type="project" value="UniProtKB-KW"/>
</dbReference>
<evidence type="ECO:0000256" key="2">
    <source>
        <dbReference type="ARBA" id="ARBA00022676"/>
    </source>
</evidence>
<dbReference type="InterPro" id="IPR003406">
    <property type="entry name" value="Glyco_trans_14"/>
</dbReference>
<protein>
    <submittedName>
        <fullName evidence="7">Core-2/I-Branching enzyme</fullName>
    </submittedName>
</protein>
<sequence length="144" mass="17011">MIVFSFKYVIAVNERTDEFRDTSCDAMRQRAFYPVAPFSNVEKNFPIAFVRIVYKDFHLQELLLNLMFAPQNFYCYALDAKSTKLFHAQMRNLSKCFPNVLLAPREYVVDSAGHNTSRSFLECLRVIRRLPNWKYAILLQVYAY</sequence>
<dbReference type="WBParaSite" id="EEL_0000241601-mRNA-1">
    <property type="protein sequence ID" value="EEL_0000241601-mRNA-1"/>
    <property type="gene ID" value="EEL_0000241601"/>
</dbReference>
<dbReference type="GO" id="GO:0016020">
    <property type="term" value="C:membrane"/>
    <property type="evidence" value="ECO:0007669"/>
    <property type="project" value="UniProtKB-SubCell"/>
</dbReference>
<dbReference type="PANTHER" id="PTHR46671:SF7">
    <property type="entry name" value="CORE-2_I-BRANCHING ENZYME"/>
    <property type="match status" value="1"/>
</dbReference>
<reference evidence="7" key="1">
    <citation type="submission" date="2017-02" db="UniProtKB">
        <authorList>
            <consortium name="WormBaseParasite"/>
        </authorList>
    </citation>
    <scope>IDENTIFICATION</scope>
</reference>
<evidence type="ECO:0000256" key="3">
    <source>
        <dbReference type="ARBA" id="ARBA00022679"/>
    </source>
</evidence>
<proteinExistence type="predicted"/>
<organism evidence="6 7">
    <name type="scientific">Elaeophora elaphi</name>
    <dbReference type="NCBI Taxonomy" id="1147741"/>
    <lineage>
        <taxon>Eukaryota</taxon>
        <taxon>Metazoa</taxon>
        <taxon>Ecdysozoa</taxon>
        <taxon>Nematoda</taxon>
        <taxon>Chromadorea</taxon>
        <taxon>Rhabditida</taxon>
        <taxon>Spirurina</taxon>
        <taxon>Spiruromorpha</taxon>
        <taxon>Filarioidea</taxon>
        <taxon>Onchocercidae</taxon>
        <taxon>Elaeophora</taxon>
    </lineage>
</organism>
<keyword evidence="3" id="KW-0808">Transferase</keyword>
<keyword evidence="2" id="KW-0328">Glycosyltransferase</keyword>
<keyword evidence="6" id="KW-1185">Reference proteome</keyword>
<keyword evidence="4" id="KW-0472">Membrane</keyword>
<evidence type="ECO:0000256" key="4">
    <source>
        <dbReference type="ARBA" id="ARBA00023136"/>
    </source>
</evidence>
<evidence type="ECO:0000313" key="6">
    <source>
        <dbReference type="Proteomes" id="UP000050640"/>
    </source>
</evidence>
<dbReference type="Pfam" id="PF02485">
    <property type="entry name" value="Branch"/>
    <property type="match status" value="1"/>
</dbReference>
<evidence type="ECO:0000313" key="7">
    <source>
        <dbReference type="WBParaSite" id="EEL_0000241601-mRNA-1"/>
    </source>
</evidence>
<dbReference type="PANTHER" id="PTHR46671">
    <property type="entry name" value="PROTEIN CBG11221"/>
    <property type="match status" value="1"/>
</dbReference>
<evidence type="ECO:0000256" key="1">
    <source>
        <dbReference type="ARBA" id="ARBA00004606"/>
    </source>
</evidence>